<evidence type="ECO:0000313" key="3">
    <source>
        <dbReference type="EMBL" id="GAA1752286.1"/>
    </source>
</evidence>
<gene>
    <name evidence="3" type="ORF">GCM10009747_07410</name>
</gene>
<feature type="chain" id="PRO_5046966018" evidence="2">
    <location>
        <begin position="44"/>
        <end position="254"/>
    </location>
</feature>
<dbReference type="EMBL" id="BAAANH010000001">
    <property type="protein sequence ID" value="GAA1752286.1"/>
    <property type="molecule type" value="Genomic_DNA"/>
</dbReference>
<feature type="region of interest" description="Disordered" evidence="1">
    <location>
        <begin position="39"/>
        <end position="64"/>
    </location>
</feature>
<feature type="signal peptide" evidence="2">
    <location>
        <begin position="1"/>
        <end position="43"/>
    </location>
</feature>
<keyword evidence="4" id="KW-1185">Reference proteome</keyword>
<evidence type="ECO:0000256" key="1">
    <source>
        <dbReference type="SAM" id="MobiDB-lite"/>
    </source>
</evidence>
<feature type="compositionally biased region" description="Low complexity" evidence="1">
    <location>
        <begin position="39"/>
        <end position="56"/>
    </location>
</feature>
<keyword evidence="2" id="KW-0732">Signal</keyword>
<accession>A0ABP4WDP5</accession>
<name>A0ABP4WDP5_9MICO</name>
<dbReference type="Proteomes" id="UP001500506">
    <property type="component" value="Unassembled WGS sequence"/>
</dbReference>
<comment type="caution">
    <text evidence="3">The sequence shown here is derived from an EMBL/GenBank/DDBJ whole genome shotgun (WGS) entry which is preliminary data.</text>
</comment>
<organism evidence="3 4">
    <name type="scientific">Agromyces humatus</name>
    <dbReference type="NCBI Taxonomy" id="279573"/>
    <lineage>
        <taxon>Bacteria</taxon>
        <taxon>Bacillati</taxon>
        <taxon>Actinomycetota</taxon>
        <taxon>Actinomycetes</taxon>
        <taxon>Micrococcales</taxon>
        <taxon>Microbacteriaceae</taxon>
        <taxon>Agromyces</taxon>
    </lineage>
</organism>
<evidence type="ECO:0000256" key="2">
    <source>
        <dbReference type="SAM" id="SignalP"/>
    </source>
</evidence>
<evidence type="ECO:0000313" key="4">
    <source>
        <dbReference type="Proteomes" id="UP001500506"/>
    </source>
</evidence>
<proteinExistence type="predicted"/>
<protein>
    <submittedName>
        <fullName evidence="3">Uncharacterized protein</fullName>
    </submittedName>
</protein>
<reference evidence="4" key="1">
    <citation type="journal article" date="2019" name="Int. J. Syst. Evol. Microbiol.">
        <title>The Global Catalogue of Microorganisms (GCM) 10K type strain sequencing project: providing services to taxonomists for standard genome sequencing and annotation.</title>
        <authorList>
            <consortium name="The Broad Institute Genomics Platform"/>
            <consortium name="The Broad Institute Genome Sequencing Center for Infectious Disease"/>
            <person name="Wu L."/>
            <person name="Ma J."/>
        </authorList>
    </citation>
    <scope>NUCLEOTIDE SEQUENCE [LARGE SCALE GENOMIC DNA]</scope>
    <source>
        <strain evidence="4">JCM 14319</strain>
    </source>
</reference>
<sequence>MATNVADRSKWSPMNVATRRSAIIVSVAAALALSGCTFSTAPAPTPSPETVASSTPTPTPEPVDPLTTVSAIVVRPEHLDLLDAAGAVITTLSYDAEGAEFVSTLSTVLGAEPTLSEHGASLETPPRTHYDWDGVRVSDDHEVDVPTEGGAIYGEVDMNVSVLFRAPTVGDGVAVRTVNGFQPGGDAKALAAELGEPWYGNGNDQVRVETGEPIGEQQSYSEYENAYSVAVNTWEWEGASNTVFAPWNFGIGHV</sequence>